<gene>
    <name evidence="3" type="ORF">K08M4_40770</name>
</gene>
<dbReference type="CDD" id="cd01948">
    <property type="entry name" value="EAL"/>
    <property type="match status" value="1"/>
</dbReference>
<dbReference type="InterPro" id="IPR001633">
    <property type="entry name" value="EAL_dom"/>
</dbReference>
<keyword evidence="4" id="KW-1185">Reference proteome</keyword>
<proteinExistence type="predicted"/>
<dbReference type="RefSeq" id="WP_086051250.1">
    <property type="nucleotide sequence ID" value="NZ_CP017917.1"/>
</dbReference>
<dbReference type="InterPro" id="IPR043128">
    <property type="entry name" value="Rev_trsase/Diguanyl_cyclase"/>
</dbReference>
<dbReference type="InterPro" id="IPR000160">
    <property type="entry name" value="GGDEF_dom"/>
</dbReference>
<dbReference type="Pfam" id="PF00990">
    <property type="entry name" value="GGDEF"/>
    <property type="match status" value="1"/>
</dbReference>
<organism evidence="3 4">
    <name type="scientific">Vibrio syngnathi</name>
    <dbReference type="NCBI Taxonomy" id="3034029"/>
    <lineage>
        <taxon>Bacteria</taxon>
        <taxon>Pseudomonadati</taxon>
        <taxon>Pseudomonadota</taxon>
        <taxon>Gammaproteobacteria</taxon>
        <taxon>Vibrionales</taxon>
        <taxon>Vibrionaceae</taxon>
        <taxon>Vibrio</taxon>
    </lineage>
</organism>
<dbReference type="GO" id="GO:0071111">
    <property type="term" value="F:cyclic-guanylate-specific phosphodiesterase activity"/>
    <property type="evidence" value="ECO:0007669"/>
    <property type="project" value="InterPro"/>
</dbReference>
<dbReference type="InterPro" id="IPR035919">
    <property type="entry name" value="EAL_sf"/>
</dbReference>
<dbReference type="AlphaFoldDB" id="A0AA34TUR9"/>
<dbReference type="InterPro" id="IPR050706">
    <property type="entry name" value="Cyclic-di-GMP_PDE-like"/>
</dbReference>
<sequence>MMTSYQPFEYLKCPIWIYDIDKKRITWANSSALPLWESESLFELTSRDFSLEMSKAIEATLEEYQRQFQRNQSVKTWWNFTPKHVAKLALCLFSGIPLPDGRTGMLAQVIAEEESLKHDLTNSDGSNLSLLFNKSGDVVSANSTFSQNYGSPFNNLADFVSSQEIADQWLFSASKGREILEEVSCKIESQTHHFDVHGKWLFDKSELLLNLTCTTEQKERLIKARFNAEHDCLTELYNRRGITKKLESSISERSPFELMFVDLDDFKLINDRYGHSVGDQLLKQVGERLKQLLDETCTVGRFGGDEFIVIAHVNRNQNIPLLCSRIIDSLNKSFSVKGIGALSIGCSIGTAHFPNNASDKESLLKRAGIAMHIAKANGRNRFQTFTPCLAQTLHRKVDIRHRLAQALENDDLNLHYQPIIDTSTNKVKGFEALLRWSDKDLGEIKPDEFIVLAEETGQIIPLGKWVLNSALKQLSLWHREFDGELMMSINISCIQMHNTFAEQLFAMLNFYNIQPKSIALEITESSMIFKHGEVRKALDDISALGVDLHLDDFGTGYSSLSMLHDLPISTVKLDRSFVHGTYKGSKAIVQATYAICDKLGLKLVAEGVETETQKDFLTSCGYQYLQGFLFSKPIPPNEVESRFLSSREPES</sequence>
<dbReference type="PROSITE" id="PS50887">
    <property type="entry name" value="GGDEF"/>
    <property type="match status" value="1"/>
</dbReference>
<dbReference type="SMART" id="SM00267">
    <property type="entry name" value="GGDEF"/>
    <property type="match status" value="1"/>
</dbReference>
<dbReference type="CDD" id="cd01949">
    <property type="entry name" value="GGDEF"/>
    <property type="match status" value="1"/>
</dbReference>
<dbReference type="Pfam" id="PF00563">
    <property type="entry name" value="EAL"/>
    <property type="match status" value="1"/>
</dbReference>
<dbReference type="PANTHER" id="PTHR33121:SF79">
    <property type="entry name" value="CYCLIC DI-GMP PHOSPHODIESTERASE PDED-RELATED"/>
    <property type="match status" value="1"/>
</dbReference>
<dbReference type="KEGG" id="vsy:K08M4_40770"/>
<evidence type="ECO:0000259" key="2">
    <source>
        <dbReference type="PROSITE" id="PS50887"/>
    </source>
</evidence>
<dbReference type="EMBL" id="CP017917">
    <property type="protein sequence ID" value="ARP40738.1"/>
    <property type="molecule type" value="Genomic_DNA"/>
</dbReference>
<accession>A0AA34TUR9</accession>
<evidence type="ECO:0000313" key="4">
    <source>
        <dbReference type="Proteomes" id="UP000194136"/>
    </source>
</evidence>
<dbReference type="Proteomes" id="UP000194136">
    <property type="component" value="Chromosome 2"/>
</dbReference>
<protein>
    <submittedName>
        <fullName evidence="3">GGDEF domain-containing protein</fullName>
    </submittedName>
</protein>
<dbReference type="PROSITE" id="PS50883">
    <property type="entry name" value="EAL"/>
    <property type="match status" value="1"/>
</dbReference>
<dbReference type="InterPro" id="IPR029787">
    <property type="entry name" value="Nucleotide_cyclase"/>
</dbReference>
<dbReference type="PANTHER" id="PTHR33121">
    <property type="entry name" value="CYCLIC DI-GMP PHOSPHODIESTERASE PDEF"/>
    <property type="match status" value="1"/>
</dbReference>
<dbReference type="SUPFAM" id="SSF141868">
    <property type="entry name" value="EAL domain-like"/>
    <property type="match status" value="1"/>
</dbReference>
<evidence type="ECO:0000313" key="3">
    <source>
        <dbReference type="EMBL" id="ARP40738.1"/>
    </source>
</evidence>
<dbReference type="SUPFAM" id="SSF55073">
    <property type="entry name" value="Nucleotide cyclase"/>
    <property type="match status" value="1"/>
</dbReference>
<feature type="domain" description="EAL" evidence="1">
    <location>
        <begin position="396"/>
        <end position="647"/>
    </location>
</feature>
<dbReference type="Gene3D" id="3.30.70.270">
    <property type="match status" value="1"/>
</dbReference>
<dbReference type="SMART" id="SM00052">
    <property type="entry name" value="EAL"/>
    <property type="match status" value="1"/>
</dbReference>
<feature type="domain" description="GGDEF" evidence="2">
    <location>
        <begin position="254"/>
        <end position="387"/>
    </location>
</feature>
<evidence type="ECO:0000259" key="1">
    <source>
        <dbReference type="PROSITE" id="PS50883"/>
    </source>
</evidence>
<dbReference type="NCBIfam" id="TIGR00254">
    <property type="entry name" value="GGDEF"/>
    <property type="match status" value="1"/>
</dbReference>
<name>A0AA34TUR9_9VIBR</name>
<dbReference type="Gene3D" id="3.20.20.450">
    <property type="entry name" value="EAL domain"/>
    <property type="match status" value="1"/>
</dbReference>
<reference evidence="3 4" key="1">
    <citation type="submission" date="2016-10" db="EMBL/GenBank/DDBJ databases">
        <title>The High Quality Genome of Vibrio splendidus K08M4.</title>
        <authorList>
            <person name="Wendling C."/>
            <person name="Chibani C.M."/>
            <person name="Hertel R."/>
            <person name="Sproer C."/>
            <person name="Bunk B."/>
            <person name="Overmann J."/>
            <person name="Roth O."/>
            <person name="Liesegang H."/>
        </authorList>
    </citation>
    <scope>NUCLEOTIDE SEQUENCE [LARGE SCALE GENOMIC DNA]</scope>
    <source>
        <strain evidence="3 4">K08M4</strain>
    </source>
</reference>